<protein>
    <recommendedName>
        <fullName evidence="4">DUF5666 domain-containing protein</fullName>
    </recommendedName>
</protein>
<gene>
    <name evidence="2" type="ORF">A2799_04400</name>
</gene>
<organism evidence="2 3">
    <name type="scientific">Candidatus Roizmanbacteria bacterium RIFCSPHIGHO2_01_FULL_39_24</name>
    <dbReference type="NCBI Taxonomy" id="1802032"/>
    <lineage>
        <taxon>Bacteria</taxon>
        <taxon>Candidatus Roizmaniibacteriota</taxon>
    </lineage>
</organism>
<keyword evidence="1" id="KW-0812">Transmembrane</keyword>
<name>A0A1F7GFD8_9BACT</name>
<feature type="transmembrane region" description="Helical" evidence="1">
    <location>
        <begin position="16"/>
        <end position="36"/>
    </location>
</feature>
<keyword evidence="1" id="KW-1133">Transmembrane helix</keyword>
<reference evidence="2 3" key="1">
    <citation type="journal article" date="2016" name="Nat. Commun.">
        <title>Thousands of microbial genomes shed light on interconnected biogeochemical processes in an aquifer system.</title>
        <authorList>
            <person name="Anantharaman K."/>
            <person name="Brown C.T."/>
            <person name="Hug L.A."/>
            <person name="Sharon I."/>
            <person name="Castelle C.J."/>
            <person name="Probst A.J."/>
            <person name="Thomas B.C."/>
            <person name="Singh A."/>
            <person name="Wilkins M.J."/>
            <person name="Karaoz U."/>
            <person name="Brodie E.L."/>
            <person name="Williams K.H."/>
            <person name="Hubbard S.S."/>
            <person name="Banfield J.F."/>
        </authorList>
    </citation>
    <scope>NUCLEOTIDE SEQUENCE [LARGE SCALE GENOMIC DNA]</scope>
</reference>
<evidence type="ECO:0000313" key="2">
    <source>
        <dbReference type="EMBL" id="OGK17658.1"/>
    </source>
</evidence>
<dbReference type="AlphaFoldDB" id="A0A1F7GFD8"/>
<evidence type="ECO:0008006" key="4">
    <source>
        <dbReference type="Google" id="ProtNLM"/>
    </source>
</evidence>
<evidence type="ECO:0000313" key="3">
    <source>
        <dbReference type="Proteomes" id="UP000176850"/>
    </source>
</evidence>
<keyword evidence="1" id="KW-0472">Membrane</keyword>
<dbReference type="EMBL" id="MFZH01000039">
    <property type="protein sequence ID" value="OGK17658.1"/>
    <property type="molecule type" value="Genomic_DNA"/>
</dbReference>
<evidence type="ECO:0000256" key="1">
    <source>
        <dbReference type="SAM" id="Phobius"/>
    </source>
</evidence>
<sequence>MEPEVKKSPFWSTNTFLLIVLITLVALIIFEAYSFFINKTIPQTTPVFESGKVSKNLNINNFQEMKKNITPDPNIPSNVIESRFTGVIESTSNLSAGFEIRLIGKVKPFEGKTVTYTYPKNMLSKITVWKLIGTTEEPIAISELKKGDEVYIDEKNDLSKTYAEGIVAVKITKTN</sequence>
<comment type="caution">
    <text evidence="2">The sequence shown here is derived from an EMBL/GenBank/DDBJ whole genome shotgun (WGS) entry which is preliminary data.</text>
</comment>
<dbReference type="Proteomes" id="UP000176850">
    <property type="component" value="Unassembled WGS sequence"/>
</dbReference>
<accession>A0A1F7GFD8</accession>
<proteinExistence type="predicted"/>